<dbReference type="Pfam" id="PF03211">
    <property type="entry name" value="Pectate_lyase"/>
    <property type="match status" value="1"/>
</dbReference>
<evidence type="ECO:0000313" key="11">
    <source>
        <dbReference type="EMBL" id="MEC0486556.1"/>
    </source>
</evidence>
<evidence type="ECO:0000256" key="9">
    <source>
        <dbReference type="ARBA" id="ARBA00023239"/>
    </source>
</evidence>
<evidence type="ECO:0000256" key="7">
    <source>
        <dbReference type="ARBA" id="ARBA00022729"/>
    </source>
</evidence>
<evidence type="ECO:0000256" key="5">
    <source>
        <dbReference type="ARBA" id="ARBA00012272"/>
    </source>
</evidence>
<evidence type="ECO:0000256" key="6">
    <source>
        <dbReference type="ARBA" id="ARBA00022525"/>
    </source>
</evidence>
<organism evidence="11 12">
    <name type="scientific">Bacillus glycinifermentans</name>
    <dbReference type="NCBI Taxonomy" id="1664069"/>
    <lineage>
        <taxon>Bacteria</taxon>
        <taxon>Bacillati</taxon>
        <taxon>Bacillota</taxon>
        <taxon>Bacilli</taxon>
        <taxon>Bacillales</taxon>
        <taxon>Bacillaceae</taxon>
        <taxon>Bacillus</taxon>
    </lineage>
</organism>
<dbReference type="Proteomes" id="UP001341297">
    <property type="component" value="Unassembled WGS sequence"/>
</dbReference>
<comment type="caution">
    <text evidence="11">The sequence shown here is derived from an EMBL/GenBank/DDBJ whole genome shotgun (WGS) entry which is preliminary data.</text>
</comment>
<dbReference type="EC" id="4.2.2.2" evidence="5 10"/>
<gene>
    <name evidence="11" type="ORF">P8828_17355</name>
</gene>
<proteinExistence type="inferred from homology"/>
<dbReference type="RefSeq" id="WP_231592142.1">
    <property type="nucleotide sequence ID" value="NZ_CP023481.1"/>
</dbReference>
<reference evidence="11 12" key="1">
    <citation type="submission" date="2023-03" db="EMBL/GenBank/DDBJ databases">
        <title>Agriculturally important microbes genome sequencing.</title>
        <authorList>
            <person name="Dunlap C."/>
        </authorList>
    </citation>
    <scope>NUCLEOTIDE SEQUENCE [LARGE SCALE GENOMIC DNA]</scope>
    <source>
        <strain evidence="11 12">CBP-3203</strain>
    </source>
</reference>
<evidence type="ECO:0000256" key="1">
    <source>
        <dbReference type="ARBA" id="ARBA00000695"/>
    </source>
</evidence>
<evidence type="ECO:0000256" key="4">
    <source>
        <dbReference type="ARBA" id="ARBA00006463"/>
    </source>
</evidence>
<evidence type="ECO:0000256" key="3">
    <source>
        <dbReference type="ARBA" id="ARBA00004613"/>
    </source>
</evidence>
<keyword evidence="6 10" id="KW-0964">Secreted</keyword>
<name>A0ABU6H6C9_9BACI</name>
<evidence type="ECO:0000256" key="2">
    <source>
        <dbReference type="ARBA" id="ARBA00001913"/>
    </source>
</evidence>
<protein>
    <recommendedName>
        <fullName evidence="5 10">Pectate lyase</fullName>
        <ecNumber evidence="5 10">4.2.2.2</ecNumber>
    </recommendedName>
</protein>
<comment type="similarity">
    <text evidence="4 10">Belongs to the polysaccharide lyase 3 family.</text>
</comment>
<comment type="cofactor">
    <cofactor evidence="2 10">
        <name>Ca(2+)</name>
        <dbReference type="ChEBI" id="CHEBI:29108"/>
    </cofactor>
</comment>
<dbReference type="InterPro" id="IPR004898">
    <property type="entry name" value="Pectate_lyase_PlyH/PlyE-like"/>
</dbReference>
<keyword evidence="9 10" id="KW-0456">Lyase</keyword>
<keyword evidence="12" id="KW-1185">Reference proteome</keyword>
<comment type="function">
    <text evidence="10">Catalyzes the depolymerization of both polygalacturonate and pectins of methyl esterification degree from 22 to 89%, with an endo mode of action. In contrast to the majority of pectate lyases, displays high activity on highly methylated pectins.</text>
</comment>
<dbReference type="SUPFAM" id="SSF51126">
    <property type="entry name" value="Pectin lyase-like"/>
    <property type="match status" value="1"/>
</dbReference>
<comment type="subcellular location">
    <subcellularLocation>
        <location evidence="3 10">Secreted</location>
    </subcellularLocation>
</comment>
<dbReference type="Gene3D" id="2.160.20.10">
    <property type="entry name" value="Single-stranded right-handed beta-helix, Pectin lyase-like"/>
    <property type="match status" value="1"/>
</dbReference>
<dbReference type="EMBL" id="JARRTL010000019">
    <property type="protein sequence ID" value="MEC0486556.1"/>
    <property type="molecule type" value="Genomic_DNA"/>
</dbReference>
<sequence>MVKKGNVTIDGGCARLRSDKIFKINHPSTCTVKHFTDYQGGKFIRQSGI</sequence>
<keyword evidence="8 10" id="KW-0106">Calcium</keyword>
<dbReference type="InterPro" id="IPR012334">
    <property type="entry name" value="Pectin_lyas_fold"/>
</dbReference>
<comment type="catalytic activity">
    <reaction evidence="1 10">
        <text>Eliminative cleavage of (1-&gt;4)-alpha-D-galacturonan to give oligosaccharides with 4-deoxy-alpha-D-galact-4-enuronosyl groups at their non-reducing ends.</text>
        <dbReference type="EC" id="4.2.2.2"/>
    </reaction>
</comment>
<dbReference type="GO" id="GO:0030570">
    <property type="term" value="F:pectate lyase activity"/>
    <property type="evidence" value="ECO:0007669"/>
    <property type="project" value="UniProtKB-EC"/>
</dbReference>
<evidence type="ECO:0000256" key="10">
    <source>
        <dbReference type="RuleBase" id="RU367009"/>
    </source>
</evidence>
<dbReference type="InterPro" id="IPR011050">
    <property type="entry name" value="Pectin_lyase_fold/virulence"/>
</dbReference>
<evidence type="ECO:0000256" key="8">
    <source>
        <dbReference type="ARBA" id="ARBA00022837"/>
    </source>
</evidence>
<accession>A0ABU6H6C9</accession>
<keyword evidence="7" id="KW-0732">Signal</keyword>
<evidence type="ECO:0000313" key="12">
    <source>
        <dbReference type="Proteomes" id="UP001341297"/>
    </source>
</evidence>